<dbReference type="AlphaFoldDB" id="A0A2P2KIS1"/>
<protein>
    <submittedName>
        <fullName evidence="1">Uncharacterized protein</fullName>
    </submittedName>
</protein>
<accession>A0A2P2KIS1</accession>
<organism evidence="1">
    <name type="scientific">Rhizophora mucronata</name>
    <name type="common">Asiatic mangrove</name>
    <dbReference type="NCBI Taxonomy" id="61149"/>
    <lineage>
        <taxon>Eukaryota</taxon>
        <taxon>Viridiplantae</taxon>
        <taxon>Streptophyta</taxon>
        <taxon>Embryophyta</taxon>
        <taxon>Tracheophyta</taxon>
        <taxon>Spermatophyta</taxon>
        <taxon>Magnoliopsida</taxon>
        <taxon>eudicotyledons</taxon>
        <taxon>Gunneridae</taxon>
        <taxon>Pentapetalae</taxon>
        <taxon>rosids</taxon>
        <taxon>fabids</taxon>
        <taxon>Malpighiales</taxon>
        <taxon>Rhizophoraceae</taxon>
        <taxon>Rhizophora</taxon>
    </lineage>
</organism>
<evidence type="ECO:0000313" key="1">
    <source>
        <dbReference type="EMBL" id="MBX05635.1"/>
    </source>
</evidence>
<sequence>MDHLTWLLNQPGDDYKYPLKILRTIADASLATKTEQMKT</sequence>
<reference evidence="1" key="1">
    <citation type="submission" date="2018-02" db="EMBL/GenBank/DDBJ databases">
        <title>Rhizophora mucronata_Transcriptome.</title>
        <authorList>
            <person name="Meera S.P."/>
            <person name="Sreeshan A."/>
            <person name="Augustine A."/>
        </authorList>
    </citation>
    <scope>NUCLEOTIDE SEQUENCE</scope>
    <source>
        <tissue evidence="1">Leaf</tissue>
    </source>
</reference>
<dbReference type="EMBL" id="GGEC01025151">
    <property type="protein sequence ID" value="MBX05635.1"/>
    <property type="molecule type" value="Transcribed_RNA"/>
</dbReference>
<name>A0A2P2KIS1_RHIMU</name>
<proteinExistence type="predicted"/>